<protein>
    <recommendedName>
        <fullName evidence="1">DUF7886 domain-containing protein</fullName>
    </recommendedName>
</protein>
<gene>
    <name evidence="2" type="ORF">H4R34_001290</name>
</gene>
<sequence length="268" mass="31492">MPKFMWSQRTLAAEQKYETDAVRLAEFVDNLLEIGSLQGFKHIELSIRSREELMLWVRTNYPDPPKGSSNVPANSLFVLDSTNPAHSLIYDSAIQKRPHLSADKFEDPKSLVDKDLVQDSRHTTFLIAAYYRYRCPYVWLRSNHEQLIQNRENKKLEPDDALKLDSTSCWKEYDIRPWDIVVEVVCQTFGLQLENPFALDYAYFDHLPLEEFVVRTGAMVRFLQRIVVRGYYFEADLTKDLEQLQMRHYEAFSELMSAKRPQNPHTFS</sequence>
<dbReference type="PANTHER" id="PTHR47915:SF1">
    <property type="entry name" value="SI:DKEY-19B23.7"/>
    <property type="match status" value="1"/>
</dbReference>
<dbReference type="EMBL" id="JANBQB010000056">
    <property type="protein sequence ID" value="KAJ1983415.1"/>
    <property type="molecule type" value="Genomic_DNA"/>
</dbReference>
<dbReference type="Pfam" id="PF25377">
    <property type="entry name" value="DUF7886"/>
    <property type="match status" value="1"/>
</dbReference>
<name>A0A9W8B3W2_9FUNG</name>
<keyword evidence="3" id="KW-1185">Reference proteome</keyword>
<proteinExistence type="predicted"/>
<dbReference type="OrthoDB" id="239865at2759"/>
<organism evidence="2 3">
    <name type="scientific">Dimargaris verticillata</name>
    <dbReference type="NCBI Taxonomy" id="2761393"/>
    <lineage>
        <taxon>Eukaryota</taxon>
        <taxon>Fungi</taxon>
        <taxon>Fungi incertae sedis</taxon>
        <taxon>Zoopagomycota</taxon>
        <taxon>Kickxellomycotina</taxon>
        <taxon>Dimargaritomycetes</taxon>
        <taxon>Dimargaritales</taxon>
        <taxon>Dimargaritaceae</taxon>
        <taxon>Dimargaris</taxon>
    </lineage>
</organism>
<dbReference type="PANTHER" id="PTHR47915">
    <property type="entry name" value="SI:DKEY-19B23.7"/>
    <property type="match status" value="1"/>
</dbReference>
<feature type="domain" description="DUF7886" evidence="1">
    <location>
        <begin position="112"/>
        <end position="249"/>
    </location>
</feature>
<reference evidence="2" key="1">
    <citation type="submission" date="2022-07" db="EMBL/GenBank/DDBJ databases">
        <title>Phylogenomic reconstructions and comparative analyses of Kickxellomycotina fungi.</title>
        <authorList>
            <person name="Reynolds N.K."/>
            <person name="Stajich J.E."/>
            <person name="Barry K."/>
            <person name="Grigoriev I.V."/>
            <person name="Crous P."/>
            <person name="Smith M.E."/>
        </authorList>
    </citation>
    <scope>NUCLEOTIDE SEQUENCE</scope>
    <source>
        <strain evidence="2">RSA 567</strain>
    </source>
</reference>
<accession>A0A9W8B3W2</accession>
<dbReference type="InterPro" id="IPR057208">
    <property type="entry name" value="DUF7886"/>
</dbReference>
<comment type="caution">
    <text evidence="2">The sequence shown here is derived from an EMBL/GenBank/DDBJ whole genome shotgun (WGS) entry which is preliminary data.</text>
</comment>
<evidence type="ECO:0000313" key="2">
    <source>
        <dbReference type="EMBL" id="KAJ1983415.1"/>
    </source>
</evidence>
<dbReference type="AlphaFoldDB" id="A0A9W8B3W2"/>
<dbReference type="Proteomes" id="UP001151582">
    <property type="component" value="Unassembled WGS sequence"/>
</dbReference>
<evidence type="ECO:0000313" key="3">
    <source>
        <dbReference type="Proteomes" id="UP001151582"/>
    </source>
</evidence>
<evidence type="ECO:0000259" key="1">
    <source>
        <dbReference type="Pfam" id="PF25377"/>
    </source>
</evidence>